<evidence type="ECO:0000256" key="4">
    <source>
        <dbReference type="ARBA" id="ARBA00023163"/>
    </source>
</evidence>
<dbReference type="PROSITE" id="PS50931">
    <property type="entry name" value="HTH_LYSR"/>
    <property type="match status" value="1"/>
</dbReference>
<dbReference type="RefSeq" id="WP_284208055.1">
    <property type="nucleotide sequence ID" value="NZ_BSSU01000010.1"/>
</dbReference>
<comment type="caution">
    <text evidence="6">The sequence shown here is derived from an EMBL/GenBank/DDBJ whole genome shotgun (WGS) entry which is preliminary data.</text>
</comment>
<dbReference type="InterPro" id="IPR050176">
    <property type="entry name" value="LTTR"/>
</dbReference>
<evidence type="ECO:0000256" key="2">
    <source>
        <dbReference type="ARBA" id="ARBA00023015"/>
    </source>
</evidence>
<dbReference type="InterPro" id="IPR005119">
    <property type="entry name" value="LysR_subst-bd"/>
</dbReference>
<evidence type="ECO:0000313" key="6">
    <source>
        <dbReference type="EMBL" id="GLX82684.1"/>
    </source>
</evidence>
<dbReference type="InterPro" id="IPR036390">
    <property type="entry name" value="WH_DNA-bd_sf"/>
</dbReference>
<evidence type="ECO:0000259" key="5">
    <source>
        <dbReference type="PROSITE" id="PS50931"/>
    </source>
</evidence>
<evidence type="ECO:0000256" key="1">
    <source>
        <dbReference type="ARBA" id="ARBA00009437"/>
    </source>
</evidence>
<evidence type="ECO:0000313" key="7">
    <source>
        <dbReference type="Proteomes" id="UP001157133"/>
    </source>
</evidence>
<dbReference type="Proteomes" id="UP001157133">
    <property type="component" value="Unassembled WGS sequence"/>
</dbReference>
<accession>A0ABQ6H5B0</accession>
<dbReference type="InterPro" id="IPR036388">
    <property type="entry name" value="WH-like_DNA-bd_sf"/>
</dbReference>
<gene>
    <name evidence="6" type="ORF">theurythT_21360</name>
</gene>
<dbReference type="Pfam" id="PF00126">
    <property type="entry name" value="HTH_1"/>
    <property type="match status" value="1"/>
</dbReference>
<name>A0ABQ6H5B0_9GAMM</name>
<keyword evidence="4" id="KW-0804">Transcription</keyword>
<dbReference type="NCBIfam" id="NF002964">
    <property type="entry name" value="PRK03635.1"/>
    <property type="match status" value="1"/>
</dbReference>
<dbReference type="Gene3D" id="1.10.10.10">
    <property type="entry name" value="Winged helix-like DNA-binding domain superfamily/Winged helix DNA-binding domain"/>
    <property type="match status" value="1"/>
</dbReference>
<dbReference type="NCBIfam" id="NF009888">
    <property type="entry name" value="PRK13348.1"/>
    <property type="match status" value="1"/>
</dbReference>
<keyword evidence="2" id="KW-0805">Transcription regulation</keyword>
<dbReference type="PANTHER" id="PTHR30579:SF2">
    <property type="entry name" value="HTH-TYPE TRANSCRIPTIONAL REGULATOR ARGP"/>
    <property type="match status" value="1"/>
</dbReference>
<keyword evidence="3" id="KW-0238">DNA-binding</keyword>
<dbReference type="PRINTS" id="PR00039">
    <property type="entry name" value="HTHLYSR"/>
</dbReference>
<reference evidence="6 7" key="1">
    <citation type="submission" date="2023-03" db="EMBL/GenBank/DDBJ databases">
        <title>Draft genome sequence of Thalassotalea eurytherma JCM 18482T.</title>
        <authorList>
            <person name="Sawabe T."/>
        </authorList>
    </citation>
    <scope>NUCLEOTIDE SEQUENCE [LARGE SCALE GENOMIC DNA]</scope>
    <source>
        <strain evidence="6 7">JCM 18482</strain>
    </source>
</reference>
<evidence type="ECO:0000256" key="3">
    <source>
        <dbReference type="ARBA" id="ARBA00023125"/>
    </source>
</evidence>
<dbReference type="InterPro" id="IPR017685">
    <property type="entry name" value="ArgP"/>
</dbReference>
<protein>
    <submittedName>
        <fullName evidence="6">Transcriptional regulator ArgP</fullName>
    </submittedName>
</protein>
<dbReference type="Pfam" id="PF03466">
    <property type="entry name" value="LysR_substrate"/>
    <property type="match status" value="1"/>
</dbReference>
<dbReference type="Gene3D" id="3.40.190.290">
    <property type="match status" value="1"/>
</dbReference>
<comment type="similarity">
    <text evidence="1">Belongs to the LysR transcriptional regulatory family.</text>
</comment>
<proteinExistence type="inferred from homology"/>
<dbReference type="SUPFAM" id="SSF46785">
    <property type="entry name" value="Winged helix' DNA-binding domain"/>
    <property type="match status" value="1"/>
</dbReference>
<dbReference type="SUPFAM" id="SSF53850">
    <property type="entry name" value="Periplasmic binding protein-like II"/>
    <property type="match status" value="1"/>
</dbReference>
<dbReference type="InterPro" id="IPR000847">
    <property type="entry name" value="LysR_HTH_N"/>
</dbReference>
<dbReference type="PANTHER" id="PTHR30579">
    <property type="entry name" value="TRANSCRIPTIONAL REGULATOR"/>
    <property type="match status" value="1"/>
</dbReference>
<feature type="domain" description="HTH lysR-type" evidence="5">
    <location>
        <begin position="6"/>
        <end position="62"/>
    </location>
</feature>
<dbReference type="NCBIfam" id="TIGR03298">
    <property type="entry name" value="argP"/>
    <property type="match status" value="1"/>
</dbReference>
<dbReference type="EMBL" id="BSSU01000010">
    <property type="protein sequence ID" value="GLX82684.1"/>
    <property type="molecule type" value="Genomic_DNA"/>
</dbReference>
<keyword evidence="7" id="KW-1185">Reference proteome</keyword>
<sequence>MDIEKLDYKLVAALDSIITEQSFEGAATKLHITQSAVSQRIKQLEQWLAQPVLIRSSPIEATTIGQKLLSHYQKIKQLENSLLSELRPELTSKTTQIAIALNADTLASWFIPAISPLLKQHNIALDLKVSNEEISHERLKKGEVFGAISSQPTSFSGGKARHIGELDYVLCANDEFIKRYFKDGVNQKSLIHAPAISFDSSDKMHIDFIKNHFSLNGYDYPRHQVRSSEAFVSMCTAGVAYGLLPTTQVQRLLEQGTLVDLAPELRIKQQLYWHSWHLERGIHKLVSDTIVSYGQNLLKNDA</sequence>
<organism evidence="6 7">
    <name type="scientific">Thalassotalea eurytherma</name>
    <dbReference type="NCBI Taxonomy" id="1144278"/>
    <lineage>
        <taxon>Bacteria</taxon>
        <taxon>Pseudomonadati</taxon>
        <taxon>Pseudomonadota</taxon>
        <taxon>Gammaproteobacteria</taxon>
        <taxon>Alteromonadales</taxon>
        <taxon>Colwelliaceae</taxon>
        <taxon>Thalassotalea</taxon>
    </lineage>
</organism>